<keyword evidence="3" id="KW-1185">Reference proteome</keyword>
<organism evidence="2 3">
    <name type="scientific">Diploptera punctata</name>
    <name type="common">Pacific beetle cockroach</name>
    <dbReference type="NCBI Taxonomy" id="6984"/>
    <lineage>
        <taxon>Eukaryota</taxon>
        <taxon>Metazoa</taxon>
        <taxon>Ecdysozoa</taxon>
        <taxon>Arthropoda</taxon>
        <taxon>Hexapoda</taxon>
        <taxon>Insecta</taxon>
        <taxon>Pterygota</taxon>
        <taxon>Neoptera</taxon>
        <taxon>Polyneoptera</taxon>
        <taxon>Dictyoptera</taxon>
        <taxon>Blattodea</taxon>
        <taxon>Blaberoidea</taxon>
        <taxon>Blaberidae</taxon>
        <taxon>Diplopterinae</taxon>
        <taxon>Diploptera</taxon>
    </lineage>
</organism>
<sequence length="291" mass="33831">EEIRICEGVKKYEVTKCHMQNFLTGRFYIYLEILFRLYRFPSYKVRLEELDLIGERNIDIMRDLVKEMLEQSDMRMQFCEKEVTNAEIQELPKSIVKVYNVMYPCAFKKDIFSNLKILGQLDNKFIVTIVGVSSGLKQDLIVLFDQHAVHERIRLENLVKEYCVDGCDNKFKSSEVDPHINIKLSDKEYRIISSFQKEFERLGLSFGLLDDNEIEVTSVPTCLLAREFREVQGRGVSVLKDYLENMIREQVESILVTRGIGIKMPTILQSVISSEACRGALKFGDPLIQEM</sequence>
<comment type="caution">
    <text evidence="2">The sequence shown here is derived from an EMBL/GenBank/DDBJ whole genome shotgun (WGS) entry which is preliminary data.</text>
</comment>
<reference evidence="2" key="1">
    <citation type="journal article" date="2023" name="IScience">
        <title>Live-bearing cockroach genome reveals convergent evolutionary mechanisms linked to viviparity in insects and beyond.</title>
        <authorList>
            <person name="Fouks B."/>
            <person name="Harrison M.C."/>
            <person name="Mikhailova A.A."/>
            <person name="Marchal E."/>
            <person name="English S."/>
            <person name="Carruthers M."/>
            <person name="Jennings E.C."/>
            <person name="Chiamaka E.L."/>
            <person name="Frigard R.A."/>
            <person name="Pippel M."/>
            <person name="Attardo G.M."/>
            <person name="Benoit J.B."/>
            <person name="Bornberg-Bauer E."/>
            <person name="Tobe S.S."/>
        </authorList>
    </citation>
    <scope>NUCLEOTIDE SEQUENCE</scope>
    <source>
        <strain evidence="2">Stay&amp;Tobe</strain>
    </source>
</reference>
<dbReference type="InterPro" id="IPR038973">
    <property type="entry name" value="MutL/Mlh/Pms-like"/>
</dbReference>
<evidence type="ECO:0000313" key="2">
    <source>
        <dbReference type="EMBL" id="KAJ9578123.1"/>
    </source>
</evidence>
<dbReference type="InterPro" id="IPR042120">
    <property type="entry name" value="MutL_C_dimsub"/>
</dbReference>
<evidence type="ECO:0000259" key="1">
    <source>
        <dbReference type="SMART" id="SM00853"/>
    </source>
</evidence>
<dbReference type="GO" id="GO:0005524">
    <property type="term" value="F:ATP binding"/>
    <property type="evidence" value="ECO:0007669"/>
    <property type="project" value="InterPro"/>
</dbReference>
<protein>
    <recommendedName>
        <fullName evidence="1">MutL C-terminal dimerisation domain-containing protein</fullName>
    </recommendedName>
</protein>
<dbReference type="SUPFAM" id="SSF118116">
    <property type="entry name" value="DNA mismatch repair protein MutL"/>
    <property type="match status" value="1"/>
</dbReference>
<dbReference type="InterPro" id="IPR037198">
    <property type="entry name" value="MutL_C_sf"/>
</dbReference>
<dbReference type="EMBL" id="JASPKZ010008974">
    <property type="protein sequence ID" value="KAJ9578123.1"/>
    <property type="molecule type" value="Genomic_DNA"/>
</dbReference>
<dbReference type="GO" id="GO:0016887">
    <property type="term" value="F:ATP hydrolysis activity"/>
    <property type="evidence" value="ECO:0007669"/>
    <property type="project" value="InterPro"/>
</dbReference>
<feature type="domain" description="MutL C-terminal dimerisation" evidence="1">
    <location>
        <begin position="117"/>
        <end position="287"/>
    </location>
</feature>
<gene>
    <name evidence="2" type="ORF">L9F63_025014</name>
</gene>
<evidence type="ECO:0000313" key="3">
    <source>
        <dbReference type="Proteomes" id="UP001233999"/>
    </source>
</evidence>
<dbReference type="GO" id="GO:0006298">
    <property type="term" value="P:mismatch repair"/>
    <property type="evidence" value="ECO:0007669"/>
    <property type="project" value="InterPro"/>
</dbReference>
<proteinExistence type="predicted"/>
<dbReference type="InterPro" id="IPR014790">
    <property type="entry name" value="MutL_C"/>
</dbReference>
<dbReference type="Pfam" id="PF08676">
    <property type="entry name" value="MutL_C"/>
    <property type="match status" value="1"/>
</dbReference>
<dbReference type="GO" id="GO:0032300">
    <property type="term" value="C:mismatch repair complex"/>
    <property type="evidence" value="ECO:0007669"/>
    <property type="project" value="InterPro"/>
</dbReference>
<dbReference type="PANTHER" id="PTHR10073">
    <property type="entry name" value="DNA MISMATCH REPAIR PROTEIN MLH, PMS, MUTL"/>
    <property type="match status" value="1"/>
</dbReference>
<name>A0AAD7ZDT5_DIPPU</name>
<dbReference type="Gene3D" id="3.30.1540.20">
    <property type="entry name" value="MutL, C-terminal domain, dimerisation subdomain"/>
    <property type="match status" value="1"/>
</dbReference>
<dbReference type="AlphaFoldDB" id="A0AAD7ZDT5"/>
<dbReference type="PANTHER" id="PTHR10073:SF47">
    <property type="entry name" value="DNA MISMATCH REPAIR PROTEIN MLH3"/>
    <property type="match status" value="1"/>
</dbReference>
<feature type="non-terminal residue" evidence="2">
    <location>
        <position position="291"/>
    </location>
</feature>
<accession>A0AAD7ZDT5</accession>
<dbReference type="Proteomes" id="UP001233999">
    <property type="component" value="Unassembled WGS sequence"/>
</dbReference>
<dbReference type="SMART" id="SM00853">
    <property type="entry name" value="MutL_C"/>
    <property type="match status" value="1"/>
</dbReference>
<dbReference type="GO" id="GO:0140664">
    <property type="term" value="F:ATP-dependent DNA damage sensor activity"/>
    <property type="evidence" value="ECO:0007669"/>
    <property type="project" value="InterPro"/>
</dbReference>
<reference evidence="2" key="2">
    <citation type="submission" date="2023-05" db="EMBL/GenBank/DDBJ databases">
        <authorList>
            <person name="Fouks B."/>
        </authorList>
    </citation>
    <scope>NUCLEOTIDE SEQUENCE</scope>
    <source>
        <strain evidence="2">Stay&amp;Tobe</strain>
        <tissue evidence="2">Testes</tissue>
    </source>
</reference>